<dbReference type="InterPro" id="IPR021848">
    <property type="entry name" value="HODM_asu-like"/>
</dbReference>
<protein>
    <submittedName>
        <fullName evidence="2">DUF3445 domain-containing protein</fullName>
    </submittedName>
</protein>
<dbReference type="Pfam" id="PF11927">
    <property type="entry name" value="HODM_asu-like"/>
    <property type="match status" value="1"/>
</dbReference>
<accession>A0AA41XKZ6</accession>
<keyword evidence="3" id="KW-1185">Reference proteome</keyword>
<dbReference type="EMBL" id="JANLCK010000021">
    <property type="protein sequence ID" value="MCS5728111.1"/>
    <property type="molecule type" value="Genomic_DNA"/>
</dbReference>
<dbReference type="RefSeq" id="WP_259531218.1">
    <property type="nucleotide sequence ID" value="NZ_JANLCK010000021.1"/>
</dbReference>
<comment type="caution">
    <text evidence="2">The sequence shown here is derived from an EMBL/GenBank/DDBJ whole genome shotgun (WGS) entry which is preliminary data.</text>
</comment>
<organism evidence="2 3">
    <name type="scientific">Herbiconiux oxytropis</name>
    <dbReference type="NCBI Taxonomy" id="2970915"/>
    <lineage>
        <taxon>Bacteria</taxon>
        <taxon>Bacillati</taxon>
        <taxon>Actinomycetota</taxon>
        <taxon>Actinomycetes</taxon>
        <taxon>Micrococcales</taxon>
        <taxon>Microbacteriaceae</taxon>
        <taxon>Herbiconiux</taxon>
    </lineage>
</organism>
<dbReference type="AlphaFoldDB" id="A0AA41XKZ6"/>
<reference evidence="2" key="1">
    <citation type="submission" date="2022-08" db="EMBL/GenBank/DDBJ databases">
        <authorList>
            <person name="Deng Y."/>
            <person name="Han X.-F."/>
            <person name="Zhang Y.-Q."/>
        </authorList>
    </citation>
    <scope>NUCLEOTIDE SEQUENCE</scope>
    <source>
        <strain evidence="2">CPCC 203407</strain>
    </source>
</reference>
<proteinExistence type="predicted"/>
<evidence type="ECO:0000313" key="2">
    <source>
        <dbReference type="EMBL" id="MCS5728111.1"/>
    </source>
</evidence>
<gene>
    <name evidence="2" type="ORF">N1028_19605</name>
</gene>
<evidence type="ECO:0000313" key="3">
    <source>
        <dbReference type="Proteomes" id="UP001165587"/>
    </source>
</evidence>
<dbReference type="Proteomes" id="UP001165587">
    <property type="component" value="Unassembled WGS sequence"/>
</dbReference>
<sequence length="371" mass="42202">MTTAHTTGSTAGHAAGFTPDESFTPEGEYRFQNSREAVRRMPFPFPDDDYMYSMNLEPHVPAGDGALRAAFDIDEHYVSECRHRAQMLEELPGVHYLALPHMLEAQWDLLELIFESYARDFPEHFTLTKNGNEWRWENRLLAIDDTFTFGDPSTLPMDPMEYATRQAQGEFVVLEEKDGTLVIGAGMTTQRADYSLQFNLGMSFFEFHGPVPKLHEMGILDRALKFLLRMKPGHPVRRVNWSLTVHPRLETSVETLPDWAPDRTKVTAENAGDLVHLRIELQPLHRLPRSNGIVFPVRTYLVSLAELVEHAPDWAKRMHRALASLDPELVDYKGFHRYHEAAVAWLAQHDDGAPLATGYPWNEGGIQPGTV</sequence>
<name>A0AA41XKZ6_9MICO</name>
<feature type="region of interest" description="Disordered" evidence="1">
    <location>
        <begin position="1"/>
        <end position="26"/>
    </location>
</feature>
<feature type="compositionally biased region" description="Low complexity" evidence="1">
    <location>
        <begin position="1"/>
        <end position="18"/>
    </location>
</feature>
<evidence type="ECO:0000256" key="1">
    <source>
        <dbReference type="SAM" id="MobiDB-lite"/>
    </source>
</evidence>